<proteinExistence type="inferred from homology"/>
<dbReference type="PRINTS" id="PR00171">
    <property type="entry name" value="SUGRTRNSPORT"/>
</dbReference>
<feature type="transmembrane region" description="Helical" evidence="10">
    <location>
        <begin position="77"/>
        <end position="96"/>
    </location>
</feature>
<dbReference type="InterPro" id="IPR036259">
    <property type="entry name" value="MFS_trans_sf"/>
</dbReference>
<dbReference type="KEGG" id="tdl:TDEL_0D06510"/>
<dbReference type="PROSITE" id="PS50850">
    <property type="entry name" value="MFS"/>
    <property type="match status" value="1"/>
</dbReference>
<evidence type="ECO:0000256" key="10">
    <source>
        <dbReference type="SAM" id="Phobius"/>
    </source>
</evidence>
<dbReference type="PROSITE" id="PS00216">
    <property type="entry name" value="SUGAR_TRANSPORT_1"/>
    <property type="match status" value="1"/>
</dbReference>
<dbReference type="GeneID" id="11503602"/>
<feature type="transmembrane region" description="Helical" evidence="10">
    <location>
        <begin position="398"/>
        <end position="418"/>
    </location>
</feature>
<dbReference type="InterPro" id="IPR050360">
    <property type="entry name" value="MFS_Sugar_Transporters"/>
</dbReference>
<dbReference type="OrthoDB" id="508119at2759"/>
<reference evidence="12 13" key="1">
    <citation type="journal article" date="2011" name="Proc. Natl. Acad. Sci. U.S.A.">
        <title>Evolutionary erosion of yeast sex chromosomes by mating-type switching accidents.</title>
        <authorList>
            <person name="Gordon J.L."/>
            <person name="Armisen D."/>
            <person name="Proux-Wera E."/>
            <person name="Oheigeartaigh S.S."/>
            <person name="Byrne K.P."/>
            <person name="Wolfe K.H."/>
        </authorList>
    </citation>
    <scope>NUCLEOTIDE SEQUENCE [LARGE SCALE GENOMIC DNA]</scope>
    <source>
        <strain evidence="13">ATCC 10662 / CBS 1146 / NBRC 0425 / NCYC 2629 / NRRL Y-866</strain>
    </source>
</reference>
<feature type="domain" description="Major facilitator superfamily (MFS) profile" evidence="11">
    <location>
        <begin position="30"/>
        <end position="485"/>
    </location>
</feature>
<dbReference type="PANTHER" id="PTHR48022">
    <property type="entry name" value="PLASTIDIC GLUCOSE TRANSPORTER 4"/>
    <property type="match status" value="1"/>
</dbReference>
<dbReference type="InParanoid" id="G8ZUE1"/>
<feature type="transmembrane region" description="Helical" evidence="10">
    <location>
        <begin position="164"/>
        <end position="185"/>
    </location>
</feature>
<dbReference type="SUPFAM" id="SSF103473">
    <property type="entry name" value="MFS general substrate transporter"/>
    <property type="match status" value="1"/>
</dbReference>
<feature type="transmembrane region" description="Helical" evidence="10">
    <location>
        <begin position="25"/>
        <end position="43"/>
    </location>
</feature>
<dbReference type="RefSeq" id="XP_003681446.1">
    <property type="nucleotide sequence ID" value="XM_003681398.1"/>
</dbReference>
<keyword evidence="4 10" id="KW-0812">Transmembrane</keyword>
<dbReference type="eggNOG" id="KOG0254">
    <property type="taxonomic scope" value="Eukaryota"/>
</dbReference>
<dbReference type="NCBIfam" id="TIGR00879">
    <property type="entry name" value="SP"/>
    <property type="match status" value="1"/>
</dbReference>
<dbReference type="PANTHER" id="PTHR48022:SF34">
    <property type="entry name" value="MAJOR FACILITATOR SUPERFAMILY (MFS) PROFILE DOMAIN-CONTAINING PROTEIN-RELATED"/>
    <property type="match status" value="1"/>
</dbReference>
<evidence type="ECO:0000256" key="7">
    <source>
        <dbReference type="ARBA" id="ARBA00023136"/>
    </source>
</evidence>
<evidence type="ECO:0000256" key="8">
    <source>
        <dbReference type="ARBA" id="ARBA00043213"/>
    </source>
</evidence>
<keyword evidence="5" id="KW-0672">Quinate metabolism</keyword>
<keyword evidence="3 9" id="KW-0813">Transport</keyword>
<dbReference type="EMBL" id="HE616745">
    <property type="protein sequence ID" value="CCE92235.1"/>
    <property type="molecule type" value="Genomic_DNA"/>
</dbReference>
<feature type="transmembrane region" description="Helical" evidence="10">
    <location>
        <begin position="358"/>
        <end position="378"/>
    </location>
</feature>
<dbReference type="GO" id="GO:0005351">
    <property type="term" value="F:carbohydrate:proton symporter activity"/>
    <property type="evidence" value="ECO:0007669"/>
    <property type="project" value="TreeGrafter"/>
</dbReference>
<evidence type="ECO:0000256" key="9">
    <source>
        <dbReference type="RuleBase" id="RU003346"/>
    </source>
</evidence>
<feature type="transmembrane region" description="Helical" evidence="10">
    <location>
        <begin position="131"/>
        <end position="152"/>
    </location>
</feature>
<dbReference type="GO" id="GO:0016020">
    <property type="term" value="C:membrane"/>
    <property type="evidence" value="ECO:0007669"/>
    <property type="project" value="UniProtKB-SubCell"/>
</dbReference>
<keyword evidence="6 10" id="KW-1133">Transmembrane helix</keyword>
<comment type="similarity">
    <text evidence="2 9">Belongs to the major facilitator superfamily. Sugar transporter (TC 2.A.1.1) family.</text>
</comment>
<evidence type="ECO:0000313" key="12">
    <source>
        <dbReference type="EMBL" id="CCE92235.1"/>
    </source>
</evidence>
<feature type="transmembrane region" description="Helical" evidence="10">
    <location>
        <begin position="329"/>
        <end position="351"/>
    </location>
</feature>
<dbReference type="InterPro" id="IPR020846">
    <property type="entry name" value="MFS_dom"/>
</dbReference>
<feature type="transmembrane region" description="Helical" evidence="10">
    <location>
        <begin position="197"/>
        <end position="219"/>
    </location>
</feature>
<organism evidence="12 13">
    <name type="scientific">Torulaspora delbrueckii</name>
    <name type="common">Yeast</name>
    <name type="synonym">Candida colliculosa</name>
    <dbReference type="NCBI Taxonomy" id="4950"/>
    <lineage>
        <taxon>Eukaryota</taxon>
        <taxon>Fungi</taxon>
        <taxon>Dikarya</taxon>
        <taxon>Ascomycota</taxon>
        <taxon>Saccharomycotina</taxon>
        <taxon>Saccharomycetes</taxon>
        <taxon>Saccharomycetales</taxon>
        <taxon>Saccharomycetaceae</taxon>
        <taxon>Torulaspora</taxon>
    </lineage>
</organism>
<evidence type="ECO:0000256" key="2">
    <source>
        <dbReference type="ARBA" id="ARBA00010992"/>
    </source>
</evidence>
<dbReference type="Proteomes" id="UP000005627">
    <property type="component" value="Chromosome 4"/>
</dbReference>
<evidence type="ECO:0000313" key="13">
    <source>
        <dbReference type="Proteomes" id="UP000005627"/>
    </source>
</evidence>
<evidence type="ECO:0000256" key="1">
    <source>
        <dbReference type="ARBA" id="ARBA00004141"/>
    </source>
</evidence>
<dbReference type="InterPro" id="IPR005829">
    <property type="entry name" value="Sugar_transporter_CS"/>
</dbReference>
<evidence type="ECO:0000256" key="5">
    <source>
        <dbReference type="ARBA" id="ARBA00022911"/>
    </source>
</evidence>
<evidence type="ECO:0000256" key="6">
    <source>
        <dbReference type="ARBA" id="ARBA00022989"/>
    </source>
</evidence>
<accession>G8ZUE1</accession>
<dbReference type="Pfam" id="PF00083">
    <property type="entry name" value="Sugar_tr"/>
    <property type="match status" value="1"/>
</dbReference>
<evidence type="ECO:0000259" key="11">
    <source>
        <dbReference type="PROSITE" id="PS50850"/>
    </source>
</evidence>
<dbReference type="InterPro" id="IPR005828">
    <property type="entry name" value="MFS_sugar_transport-like"/>
</dbReference>
<dbReference type="InterPro" id="IPR003663">
    <property type="entry name" value="Sugar/inositol_transpt"/>
</dbReference>
<dbReference type="AlphaFoldDB" id="G8ZUE1"/>
<feature type="transmembrane region" description="Helical" evidence="10">
    <location>
        <begin position="291"/>
        <end position="309"/>
    </location>
</feature>
<comment type="subcellular location">
    <subcellularLocation>
        <location evidence="1">Membrane</location>
        <topology evidence="1">Multi-pass membrane protein</topology>
    </subcellularLocation>
</comment>
<sequence length="552" mass="61240">MKGIKMKNIFAKVEERPTPPQIYNWRIYATAVLASTASVLIGYDSGFIGGCVSNPHFLPNFNIETGTTEADNTSANVISVFHAAAFFGALFGYPLAHYWGRRVGLIVVSAIGAIGAAVMMAAITGSLAPIYIGRVLTGFTVGASTNLTVVYLSEVSPSPIRGQIVALYELGWRVGDLVGFWINYGVVEHVPAGNRQWLIPMGVQVIPAAMFFAASFIMVESPRWLFQVGRDAEAVKNLTWLRNLTVDDEYMEWEINSIKESIEMQNRTVGNGIFDPAKEVFVNNTKYFKRLGITCCLFLFQNFMGIQALNYYSVQLFKSLGVKGTNASLFSSGLFGVCKFICTFIYVFLIVDCFGRRIAFLVSSSFCTIFFWYIGAYLKVADPTRPGADAGQGGKAAIAMMYLWTCSFIMAWSGGPFVWAAEVYEQNIRVFTQSLNAAVSWVPIFIMTRLTTNMVNTMHYGIFFFFASIALLSIPFVYFFVPETKGIPLEEIDKLFKKGTPARRAHTTVSEELKRVSDKDIISGSTNGDVDDYPKKKCEEVFIENASRSSGR</sequence>
<dbReference type="HOGENOM" id="CLU_001265_30_12_1"/>
<gene>
    <name evidence="12" type="primary">TDEL0D06510</name>
    <name evidence="12" type="ORF">TDEL_0D06510</name>
</gene>
<keyword evidence="13" id="KW-1185">Reference proteome</keyword>
<dbReference type="Gene3D" id="1.20.1250.20">
    <property type="entry name" value="MFS general substrate transporter like domains"/>
    <property type="match status" value="1"/>
</dbReference>
<protein>
    <recommendedName>
        <fullName evidence="8">Quinate transporter</fullName>
    </recommendedName>
</protein>
<evidence type="ECO:0000256" key="3">
    <source>
        <dbReference type="ARBA" id="ARBA00022448"/>
    </source>
</evidence>
<keyword evidence="7 10" id="KW-0472">Membrane</keyword>
<feature type="transmembrane region" description="Helical" evidence="10">
    <location>
        <begin position="103"/>
        <end position="125"/>
    </location>
</feature>
<feature type="transmembrane region" description="Helical" evidence="10">
    <location>
        <begin position="460"/>
        <end position="481"/>
    </location>
</feature>
<dbReference type="PROSITE" id="PS00217">
    <property type="entry name" value="SUGAR_TRANSPORT_2"/>
    <property type="match status" value="1"/>
</dbReference>
<evidence type="ECO:0000256" key="4">
    <source>
        <dbReference type="ARBA" id="ARBA00022692"/>
    </source>
</evidence>
<name>G8ZUE1_TORDE</name>